<reference evidence="2 3" key="1">
    <citation type="submission" date="2023-03" db="EMBL/GenBank/DDBJ databases">
        <title>High recombination rates correlate with genetic variation in Cardiocondyla obscurior ants.</title>
        <authorList>
            <person name="Errbii M."/>
        </authorList>
    </citation>
    <scope>NUCLEOTIDE SEQUENCE [LARGE SCALE GENOMIC DNA]</scope>
    <source>
        <strain evidence="2">Alpha-2009</strain>
        <tissue evidence="2">Whole body</tissue>
    </source>
</reference>
<organism evidence="2 3">
    <name type="scientific">Cardiocondyla obscurior</name>
    <dbReference type="NCBI Taxonomy" id="286306"/>
    <lineage>
        <taxon>Eukaryota</taxon>
        <taxon>Metazoa</taxon>
        <taxon>Ecdysozoa</taxon>
        <taxon>Arthropoda</taxon>
        <taxon>Hexapoda</taxon>
        <taxon>Insecta</taxon>
        <taxon>Pterygota</taxon>
        <taxon>Neoptera</taxon>
        <taxon>Endopterygota</taxon>
        <taxon>Hymenoptera</taxon>
        <taxon>Apocrita</taxon>
        <taxon>Aculeata</taxon>
        <taxon>Formicoidea</taxon>
        <taxon>Formicidae</taxon>
        <taxon>Myrmicinae</taxon>
        <taxon>Cardiocondyla</taxon>
    </lineage>
</organism>
<feature type="region of interest" description="Disordered" evidence="1">
    <location>
        <begin position="52"/>
        <end position="80"/>
    </location>
</feature>
<evidence type="ECO:0000256" key="1">
    <source>
        <dbReference type="SAM" id="MobiDB-lite"/>
    </source>
</evidence>
<evidence type="ECO:0000313" key="3">
    <source>
        <dbReference type="Proteomes" id="UP001430953"/>
    </source>
</evidence>
<comment type="caution">
    <text evidence="2">The sequence shown here is derived from an EMBL/GenBank/DDBJ whole genome shotgun (WGS) entry which is preliminary data.</text>
</comment>
<sequence length="132" mass="14125">MQFFVPSRFHRVAARASSLQRSTYNLFRASARLLSSLPHYSIMMACGVCRTPSASPSRRGAKGGAGGEGGTGHEGWTAQGRGRAETLKWFETGSRTVAHFDPSVGGERVTVRALAAEDSWVLVTGVRGEAAR</sequence>
<gene>
    <name evidence="2" type="ORF">PUN28_005297</name>
</gene>
<proteinExistence type="predicted"/>
<dbReference type="EMBL" id="JADYXP020000004">
    <property type="protein sequence ID" value="KAL0126826.1"/>
    <property type="molecule type" value="Genomic_DNA"/>
</dbReference>
<feature type="compositionally biased region" description="Gly residues" evidence="1">
    <location>
        <begin position="62"/>
        <end position="73"/>
    </location>
</feature>
<evidence type="ECO:0000313" key="2">
    <source>
        <dbReference type="EMBL" id="KAL0126826.1"/>
    </source>
</evidence>
<name>A0AAW2GL19_9HYME</name>
<keyword evidence="3" id="KW-1185">Reference proteome</keyword>
<protein>
    <submittedName>
        <fullName evidence="2">Uncharacterized protein</fullName>
    </submittedName>
</protein>
<accession>A0AAW2GL19</accession>
<dbReference type="AlphaFoldDB" id="A0AAW2GL19"/>
<dbReference type="Proteomes" id="UP001430953">
    <property type="component" value="Unassembled WGS sequence"/>
</dbReference>